<dbReference type="InterPro" id="IPR026350">
    <property type="entry name" value="GxxExxY"/>
</dbReference>
<protein>
    <submittedName>
        <fullName evidence="1">GTP-binding protein</fullName>
    </submittedName>
</protein>
<evidence type="ECO:0000313" key="2">
    <source>
        <dbReference type="Proteomes" id="UP000634668"/>
    </source>
</evidence>
<comment type="caution">
    <text evidence="1">The sequence shown here is derived from an EMBL/GenBank/DDBJ whole genome shotgun (WGS) entry which is preliminary data.</text>
</comment>
<dbReference type="EMBL" id="BMWP01000001">
    <property type="protein sequence ID" value="GGW22038.1"/>
    <property type="molecule type" value="Genomic_DNA"/>
</dbReference>
<dbReference type="Proteomes" id="UP000634668">
    <property type="component" value="Unassembled WGS sequence"/>
</dbReference>
<organism evidence="1 2">
    <name type="scientific">Arenibacter certesii</name>
    <dbReference type="NCBI Taxonomy" id="228955"/>
    <lineage>
        <taxon>Bacteria</taxon>
        <taxon>Pseudomonadati</taxon>
        <taxon>Bacteroidota</taxon>
        <taxon>Flavobacteriia</taxon>
        <taxon>Flavobacteriales</taxon>
        <taxon>Flavobacteriaceae</taxon>
        <taxon>Arenibacter</taxon>
    </lineage>
</organism>
<keyword evidence="2" id="KW-1185">Reference proteome</keyword>
<accession>A0A918IMC1</accession>
<name>A0A918IMC1_9FLAO</name>
<proteinExistence type="predicted"/>
<dbReference type="Pfam" id="PF13366">
    <property type="entry name" value="PDDEXK_3"/>
    <property type="match status" value="1"/>
</dbReference>
<reference evidence="1" key="1">
    <citation type="journal article" date="2014" name="Int. J. Syst. Evol. Microbiol.">
        <title>Complete genome sequence of Corynebacterium casei LMG S-19264T (=DSM 44701T), isolated from a smear-ripened cheese.</title>
        <authorList>
            <consortium name="US DOE Joint Genome Institute (JGI-PGF)"/>
            <person name="Walter F."/>
            <person name="Albersmeier A."/>
            <person name="Kalinowski J."/>
            <person name="Ruckert C."/>
        </authorList>
    </citation>
    <scope>NUCLEOTIDE SEQUENCE</scope>
    <source>
        <strain evidence="1">KCTC 12113</strain>
    </source>
</reference>
<reference evidence="1" key="2">
    <citation type="submission" date="2020-09" db="EMBL/GenBank/DDBJ databases">
        <authorList>
            <person name="Sun Q."/>
            <person name="Kim S."/>
        </authorList>
    </citation>
    <scope>NUCLEOTIDE SEQUENCE</scope>
    <source>
        <strain evidence="1">KCTC 12113</strain>
    </source>
</reference>
<dbReference type="RefSeq" id="WP_026815128.1">
    <property type="nucleotide sequence ID" value="NZ_BMWP01000001.1"/>
</dbReference>
<evidence type="ECO:0000313" key="1">
    <source>
        <dbReference type="EMBL" id="GGW22038.1"/>
    </source>
</evidence>
<gene>
    <name evidence="1" type="ORF">GCM10007383_01290</name>
</gene>
<dbReference type="AlphaFoldDB" id="A0A918IMC1"/>
<sequence>MTDIIFKGESYNIIGACMRVHTELGAGFLEAVYQEALEKEFRSSNIPFERQTKLSIYYKEEKLKKYYIADFLCFDKIIVELKVAQYLNTAVQAQLKNYLVATNSRLGIVVNFGKSSLEYQRILNSKAAL</sequence>
<dbReference type="NCBIfam" id="TIGR04256">
    <property type="entry name" value="GxxExxY"/>
    <property type="match status" value="1"/>
</dbReference>